<name>A0A7Z0VHR4_9GAMM</name>
<organism evidence="2 3">
    <name type="scientific">Candidatus Thiodiazotropha endolucinida</name>
    <dbReference type="NCBI Taxonomy" id="1655433"/>
    <lineage>
        <taxon>Bacteria</taxon>
        <taxon>Pseudomonadati</taxon>
        <taxon>Pseudomonadota</taxon>
        <taxon>Gammaproteobacteria</taxon>
        <taxon>Chromatiales</taxon>
        <taxon>Sedimenticolaceae</taxon>
        <taxon>Candidatus Thiodiazotropha</taxon>
    </lineage>
</organism>
<reference evidence="2 3" key="1">
    <citation type="submission" date="2016-06" db="EMBL/GenBank/DDBJ databases">
        <title>Genome sequence of endosymbiont of Candidatus Endolucinida thiodiazotropha.</title>
        <authorList>
            <person name="Poehlein A."/>
            <person name="Koenig S."/>
            <person name="Heiden S.E."/>
            <person name="Thuermer A."/>
            <person name="Voget S."/>
            <person name="Daniel R."/>
            <person name="Markert S."/>
            <person name="Gros O."/>
            <person name="Schweder T."/>
        </authorList>
    </citation>
    <scope>NUCLEOTIDE SEQUENCE [LARGE SCALE GENOMIC DNA]</scope>
    <source>
        <strain evidence="2 3">COS</strain>
    </source>
</reference>
<accession>A0A7Z0VHR4</accession>
<sequence>MRTSIKSEGANSPAISIELNEKVPLGQKPESERRIRENGLLTG</sequence>
<feature type="compositionally biased region" description="Polar residues" evidence="1">
    <location>
        <begin position="1"/>
        <end position="14"/>
    </location>
</feature>
<feature type="region of interest" description="Disordered" evidence="1">
    <location>
        <begin position="1"/>
        <end position="43"/>
    </location>
</feature>
<evidence type="ECO:0000313" key="2">
    <source>
        <dbReference type="EMBL" id="ODJ85815.1"/>
    </source>
</evidence>
<proteinExistence type="predicted"/>
<dbReference type="EMBL" id="MARB01000035">
    <property type="protein sequence ID" value="ODJ85815.1"/>
    <property type="molecule type" value="Genomic_DNA"/>
</dbReference>
<dbReference type="Proteomes" id="UP000094769">
    <property type="component" value="Unassembled WGS sequence"/>
</dbReference>
<gene>
    <name evidence="2" type="ORF">CODIS_39940</name>
</gene>
<protein>
    <submittedName>
        <fullName evidence="2">Uncharacterized protein</fullName>
    </submittedName>
</protein>
<evidence type="ECO:0000256" key="1">
    <source>
        <dbReference type="SAM" id="MobiDB-lite"/>
    </source>
</evidence>
<keyword evidence="3" id="KW-1185">Reference proteome</keyword>
<dbReference type="AlphaFoldDB" id="A0A7Z0VHR4"/>
<comment type="caution">
    <text evidence="2">The sequence shown here is derived from an EMBL/GenBank/DDBJ whole genome shotgun (WGS) entry which is preliminary data.</text>
</comment>
<evidence type="ECO:0000313" key="3">
    <source>
        <dbReference type="Proteomes" id="UP000094769"/>
    </source>
</evidence>